<keyword evidence="1" id="KW-0227">DNA damage</keyword>
<keyword evidence="1" id="KW-0067">ATP-binding</keyword>
<dbReference type="GO" id="GO:0006281">
    <property type="term" value="P:DNA repair"/>
    <property type="evidence" value="ECO:0007669"/>
    <property type="project" value="UniProtKB-KW"/>
</dbReference>
<dbReference type="EMBL" id="BSXU01003396">
    <property type="protein sequence ID" value="GMG40014.1"/>
    <property type="molecule type" value="Genomic_DNA"/>
</dbReference>
<protein>
    <recommendedName>
        <fullName evidence="1">ATP-dependent DNA helicase</fullName>
        <ecNumber evidence="1">5.6.2.3</ecNumber>
    </recommendedName>
</protein>
<dbReference type="InterPro" id="IPR049163">
    <property type="entry name" value="Pif1-like_2B_dom"/>
</dbReference>
<feature type="domain" description="DNA helicase Pif1-like 2B" evidence="3">
    <location>
        <begin position="177"/>
        <end position="221"/>
    </location>
</feature>
<dbReference type="EC" id="5.6.2.3" evidence="1"/>
<reference evidence="4" key="1">
    <citation type="submission" date="2023-04" db="EMBL/GenBank/DDBJ databases">
        <title>Ambrosiozyma monospora NBRC 1965.</title>
        <authorList>
            <person name="Ichikawa N."/>
            <person name="Sato H."/>
            <person name="Tonouchi N."/>
        </authorList>
    </citation>
    <scope>NUCLEOTIDE SEQUENCE</scope>
    <source>
        <strain evidence="4">NBRC 1965</strain>
    </source>
</reference>
<comment type="caution">
    <text evidence="4">The sequence shown here is derived from an EMBL/GenBank/DDBJ whole genome shotgun (WGS) entry which is preliminary data.</text>
</comment>
<evidence type="ECO:0000313" key="5">
    <source>
        <dbReference type="Proteomes" id="UP001165063"/>
    </source>
</evidence>
<keyword evidence="1" id="KW-0233">DNA recombination</keyword>
<keyword evidence="1" id="KW-0234">DNA repair</keyword>
<dbReference type="GO" id="GO:0000723">
    <property type="term" value="P:telomere maintenance"/>
    <property type="evidence" value="ECO:0007669"/>
    <property type="project" value="InterPro"/>
</dbReference>
<dbReference type="GO" id="GO:0006310">
    <property type="term" value="P:DNA recombination"/>
    <property type="evidence" value="ECO:0007669"/>
    <property type="project" value="UniProtKB-KW"/>
</dbReference>
<comment type="similarity">
    <text evidence="1">Belongs to the helicase family.</text>
</comment>
<dbReference type="PANTHER" id="PTHR10492">
    <property type="match status" value="1"/>
</dbReference>
<dbReference type="PANTHER" id="PTHR10492:SF57">
    <property type="entry name" value="ATP-DEPENDENT DNA HELICASE"/>
    <property type="match status" value="1"/>
</dbReference>
<gene>
    <name evidence="4" type="ORF">Amon01_000582500</name>
</gene>
<keyword evidence="1" id="KW-0378">Hydrolase</keyword>
<dbReference type="GO" id="GO:0016787">
    <property type="term" value="F:hydrolase activity"/>
    <property type="evidence" value="ECO:0007669"/>
    <property type="project" value="UniProtKB-KW"/>
</dbReference>
<dbReference type="OrthoDB" id="432234at2759"/>
<keyword evidence="1" id="KW-0347">Helicase</keyword>
<name>A0A9W6YWX3_AMBMO</name>
<dbReference type="SUPFAM" id="SSF52540">
    <property type="entry name" value="P-loop containing nucleoside triphosphate hydrolases"/>
    <property type="match status" value="1"/>
</dbReference>
<dbReference type="Pfam" id="PF21530">
    <property type="entry name" value="Pif1_2B_dom"/>
    <property type="match status" value="1"/>
</dbReference>
<dbReference type="InterPro" id="IPR027417">
    <property type="entry name" value="P-loop_NTPase"/>
</dbReference>
<dbReference type="Pfam" id="PF05970">
    <property type="entry name" value="PIF1"/>
    <property type="match status" value="1"/>
</dbReference>
<keyword evidence="1" id="KW-0547">Nucleotide-binding</keyword>
<feature type="domain" description="DNA helicase Pif1-like DEAD-box helicase" evidence="2">
    <location>
        <begin position="40"/>
        <end position="94"/>
    </location>
</feature>
<proteinExistence type="inferred from homology"/>
<evidence type="ECO:0000313" key="4">
    <source>
        <dbReference type="EMBL" id="GMG40014.1"/>
    </source>
</evidence>
<evidence type="ECO:0000256" key="1">
    <source>
        <dbReference type="RuleBase" id="RU363044"/>
    </source>
</evidence>
<evidence type="ECO:0000259" key="2">
    <source>
        <dbReference type="Pfam" id="PF05970"/>
    </source>
</evidence>
<keyword evidence="5" id="KW-1185">Reference proteome</keyword>
<accession>A0A9W6YWX3</accession>
<sequence>MVLLLDNFARSLHPNLTKYLEFHKVAAGVVCTRHNNEYFLFGGDWSQCLPVIPGKNQSADIVPFTLKRSYLWSDITITVLRLVTNMRLNPNSSLNNAAFISYLANISRNPAYFNELLDLPDYLTRVHTAEDLIDEVFPLEEIQDPQPGSAIITFTNRAVNIINAKIFEKLDTTEEGLNKLEMKGLPQGILPLKVNAIVMLLRNLNTEQGLCNGTRLKILDLTASKIEASIMGG</sequence>
<dbReference type="GO" id="GO:0005524">
    <property type="term" value="F:ATP binding"/>
    <property type="evidence" value="ECO:0007669"/>
    <property type="project" value="UniProtKB-KW"/>
</dbReference>
<dbReference type="InterPro" id="IPR010285">
    <property type="entry name" value="DNA_helicase_pif1-like_DEAD"/>
</dbReference>
<evidence type="ECO:0000259" key="3">
    <source>
        <dbReference type="Pfam" id="PF21530"/>
    </source>
</evidence>
<dbReference type="AlphaFoldDB" id="A0A9W6YWX3"/>
<dbReference type="GO" id="GO:0043139">
    <property type="term" value="F:5'-3' DNA helicase activity"/>
    <property type="evidence" value="ECO:0007669"/>
    <property type="project" value="UniProtKB-EC"/>
</dbReference>
<dbReference type="Proteomes" id="UP001165063">
    <property type="component" value="Unassembled WGS sequence"/>
</dbReference>
<comment type="cofactor">
    <cofactor evidence="1">
        <name>Mg(2+)</name>
        <dbReference type="ChEBI" id="CHEBI:18420"/>
    </cofactor>
</comment>
<organism evidence="4 5">
    <name type="scientific">Ambrosiozyma monospora</name>
    <name type="common">Yeast</name>
    <name type="synonym">Endomycopsis monosporus</name>
    <dbReference type="NCBI Taxonomy" id="43982"/>
    <lineage>
        <taxon>Eukaryota</taxon>
        <taxon>Fungi</taxon>
        <taxon>Dikarya</taxon>
        <taxon>Ascomycota</taxon>
        <taxon>Saccharomycotina</taxon>
        <taxon>Pichiomycetes</taxon>
        <taxon>Pichiales</taxon>
        <taxon>Pichiaceae</taxon>
        <taxon>Ambrosiozyma</taxon>
    </lineage>
</organism>
<comment type="catalytic activity">
    <reaction evidence="1">
        <text>ATP + H2O = ADP + phosphate + H(+)</text>
        <dbReference type="Rhea" id="RHEA:13065"/>
        <dbReference type="ChEBI" id="CHEBI:15377"/>
        <dbReference type="ChEBI" id="CHEBI:15378"/>
        <dbReference type="ChEBI" id="CHEBI:30616"/>
        <dbReference type="ChEBI" id="CHEBI:43474"/>
        <dbReference type="ChEBI" id="CHEBI:456216"/>
        <dbReference type="EC" id="5.6.2.3"/>
    </reaction>
</comment>